<evidence type="ECO:0000313" key="3">
    <source>
        <dbReference type="EMBL" id="TGE21815.1"/>
    </source>
</evidence>
<protein>
    <submittedName>
        <fullName evidence="3">T9SS type A sorting domain-containing protein</fullName>
    </submittedName>
</protein>
<keyword evidence="1" id="KW-0677">Repeat</keyword>
<comment type="caution">
    <text evidence="3">The sequence shown here is derived from an EMBL/GenBank/DDBJ whole genome shotgun (WGS) entry which is preliminary data.</text>
</comment>
<dbReference type="InterPro" id="IPR056600">
    <property type="entry name" value="GBD_T9SS_assoc"/>
</dbReference>
<dbReference type="OrthoDB" id="869215at2"/>
<dbReference type="InterPro" id="IPR036116">
    <property type="entry name" value="FN3_sf"/>
</dbReference>
<dbReference type="EMBL" id="SRLC01000002">
    <property type="protein sequence ID" value="TGE21815.1"/>
    <property type="molecule type" value="Genomic_DNA"/>
</dbReference>
<dbReference type="InterPro" id="IPR013783">
    <property type="entry name" value="Ig-like_fold"/>
</dbReference>
<dbReference type="NCBIfam" id="TIGR04183">
    <property type="entry name" value="Por_Secre_tail"/>
    <property type="match status" value="1"/>
</dbReference>
<dbReference type="Pfam" id="PF00041">
    <property type="entry name" value="fn3"/>
    <property type="match status" value="2"/>
</dbReference>
<dbReference type="InterPro" id="IPR003961">
    <property type="entry name" value="FN3_dom"/>
</dbReference>
<reference evidence="3 4" key="1">
    <citation type="submission" date="2019-04" db="EMBL/GenBank/DDBJ databases">
        <authorList>
            <person name="Feng G."/>
            <person name="Zhang J."/>
            <person name="Zhu H."/>
        </authorList>
    </citation>
    <scope>NUCLEOTIDE SEQUENCE [LARGE SCALE GENOMIC DNA]</scope>
    <source>
        <strain evidence="3 4">JCM 31653</strain>
    </source>
</reference>
<sequence>MMKKPLRLRANRITGCAHAHSTRWRVALLFLLSFWLGLAAPARAQVDTYSFAASQGTFTPVSGGTVVAGMAADTYLSGAIPLGFSFVFDGAAYTQVKASSNGWLTFNTSGTSNPSSTLAGLTAATRPMVAPLLDDLDGNPAGATGVGSYITTGTAPNRVFTFEWLNWEWRWNASVPVLSFQVKLYEGSNRVEFIYRQESGATNATATLGASIGLAGQGTGSGSYLALSDATAAPTASSTTENTNINTKPATGQVYAFTPAPLAACPQPRNLAVTSFTNTTANVTWSSVGTGTFTIQYGLSGFTPGTSAATTVTSSTNSVTLSGLTPSTGYDFYVTQNCGANGNSVISAVGSFTTRAVGPPNNDECVNAVTLTPEAPGTACSAATSGSVEGSNGTTGLATPVGTADDDVWYKFVATSAVHTVTLTGTGDYVQELLSGSCGALTSVAFSDPNAKTYTGLTPGSTYYVRVYSYGSALPTAANAAFTICVTTTTAPGNDTCANAVTLTPAPANTACTAATNGTVEGAGATTGLATPVGTADDDVWYRFTATSTVHTVTLTGTGDYVQELLSGSCAALTSVGFSDPNVRTYGGLTVGTTYYVRVYSYSSVLPTSAAAAFTICITTSATPGNDLCANAVTLTPGALNAACTAATDGTVEGAGATTGLATPIGTADDDVWYKFVATGASHTITLTGTGNYVQEILSGNCSALTSVGFSDPNERTYNGLTVGATYYVRVYSFGSTLTVAPAANFTICVTTPTVIIPPANDLCANAVTLTPDALNVACTSATNGTVENAGPTAGLATPTGTADDDVWYKFVATGITHTVTLTGTGDYVQELLGGTCSSLVSVGFSDPNAKTYTGLTVGNTYYVRVYSASATLPTAAAAAFTICVTTPTPILPPANDACTNATTLTPSTSPVCASATAGTLEGSGATAGLAAPVGTADDDVWYKFVATGTSHVVTLTGTGDYVQQLLSGSCGALTSVDYSDPNVKTYTGLTVGGTYYVRVYSYSATVPTAANAAFTICVTSLPANDDPCGAISVPVVAGCTSPTQGSNAGATTTTPSGYTNPGCGIATSPIDVWYKFTTAATGAASTAVSVVVNGTPAGQVRVFSAASCAGPFTQVGCKFNASTGGAGTLDLTNLTANTTYYVFVSGYSSSDATGPFTICVTPPATCAAPTGLAASGVTQNSATLGWTVSGGTGPFTVEYGVFGFIPGSAQGTVVTSTTTSLTLTSLNPGTPYQFFVTQNCGGTAGNSVRSGPASFTTLSPPPANDECATATSVAVQLGSTCTNRIVGTNAGATSSPNIPAPGCSSYLGGDVWYRVVVPVTGNIVASTDSVAGSSITDTGMAIYSGTCGALTLVECDDDDGDGNFSMIDLSNRTPGEVLYIRIFEYGNNVFGRFKLCVRSNTNCPAPVGLNASNVLSNSARLNWAVTDPIAGATFNVEYGPQGFTPGSAAGTRLTGITGTFVDVTGLQGNKEYCYYVSQNCGNSGATAGTSGPAGPVCFTTPAAPPVNNDVCGAITLPLNSNSCTPVTASNLGATTTTPSGYVNPGCTTSNAPKDVWFVMTTSANLNTAAGVQITTTGGPAGQVRIFTAASCSTALTQVACRASAGNNQTVGSFTANLLPNTRYYLMVAGWGSNDATGDFTICAQQSILSNAKDLPGGEVSVFPNPSNTGSVTLRIRGAEQTKQVQATLLNALGQQVLAQNLAVQAGAVEAPLSVRGLATGIYTLRVKVGDYTITRRVVLE</sequence>
<dbReference type="PANTHER" id="PTHR46708:SF2">
    <property type="entry name" value="FIBRONECTIN TYPE-III DOMAIN-CONTAINING PROTEIN"/>
    <property type="match status" value="1"/>
</dbReference>
<dbReference type="CDD" id="cd00063">
    <property type="entry name" value="FN3"/>
    <property type="match status" value="2"/>
</dbReference>
<evidence type="ECO:0000256" key="1">
    <source>
        <dbReference type="ARBA" id="ARBA00022737"/>
    </source>
</evidence>
<dbReference type="PROSITE" id="PS50853">
    <property type="entry name" value="FN3"/>
    <property type="match status" value="3"/>
</dbReference>
<feature type="domain" description="Fibronectin type-III" evidence="2">
    <location>
        <begin position="1169"/>
        <end position="1261"/>
    </location>
</feature>
<gene>
    <name evidence="3" type="ORF">E5K00_16240</name>
</gene>
<dbReference type="Pfam" id="PF23759">
    <property type="entry name" value="GBD_T9SS_assoc"/>
    <property type="match status" value="7"/>
</dbReference>
<dbReference type="InterPro" id="IPR026444">
    <property type="entry name" value="Secre_tail"/>
</dbReference>
<name>A0A4Z0PWF9_9BACT</name>
<accession>A0A4Z0PWF9</accession>
<organism evidence="3 4">
    <name type="scientific">Hymenobacter aquaticus</name>
    <dbReference type="NCBI Taxonomy" id="1867101"/>
    <lineage>
        <taxon>Bacteria</taxon>
        <taxon>Pseudomonadati</taxon>
        <taxon>Bacteroidota</taxon>
        <taxon>Cytophagia</taxon>
        <taxon>Cytophagales</taxon>
        <taxon>Hymenobacteraceae</taxon>
        <taxon>Hymenobacter</taxon>
    </lineage>
</organism>
<evidence type="ECO:0000259" key="2">
    <source>
        <dbReference type="PROSITE" id="PS50853"/>
    </source>
</evidence>
<dbReference type="Gene3D" id="2.60.120.380">
    <property type="match status" value="1"/>
</dbReference>
<dbReference type="Pfam" id="PF18962">
    <property type="entry name" value="Por_Secre_tail"/>
    <property type="match status" value="1"/>
</dbReference>
<dbReference type="Proteomes" id="UP000297549">
    <property type="component" value="Unassembled WGS sequence"/>
</dbReference>
<evidence type="ECO:0000313" key="4">
    <source>
        <dbReference type="Proteomes" id="UP000297549"/>
    </source>
</evidence>
<dbReference type="SMART" id="SM00060">
    <property type="entry name" value="FN3"/>
    <property type="match status" value="5"/>
</dbReference>
<dbReference type="SUPFAM" id="SSF49265">
    <property type="entry name" value="Fibronectin type III"/>
    <property type="match status" value="3"/>
</dbReference>
<keyword evidence="4" id="KW-1185">Reference proteome</keyword>
<dbReference type="PANTHER" id="PTHR46708">
    <property type="entry name" value="TENASCIN"/>
    <property type="match status" value="1"/>
</dbReference>
<proteinExistence type="predicted"/>
<dbReference type="Gene3D" id="2.60.40.10">
    <property type="entry name" value="Immunoglobulins"/>
    <property type="match status" value="3"/>
</dbReference>
<dbReference type="InterPro" id="IPR050991">
    <property type="entry name" value="ECM_Regulatory_Proteins"/>
</dbReference>
<feature type="domain" description="Fibronectin type-III" evidence="2">
    <location>
        <begin position="267"/>
        <end position="357"/>
    </location>
</feature>
<feature type="domain" description="Fibronectin type-III" evidence="2">
    <location>
        <begin position="1406"/>
        <end position="1504"/>
    </location>
</feature>